<dbReference type="InterPro" id="IPR024071">
    <property type="entry name" value="S-Me-THD_C_sf"/>
</dbReference>
<dbReference type="AlphaFoldDB" id="A0A0C1BZC1"/>
<evidence type="ECO:0000259" key="2">
    <source>
        <dbReference type="Pfam" id="PF20906"/>
    </source>
</evidence>
<comment type="caution">
    <text evidence="3">The sequence shown here is derived from an EMBL/GenBank/DDBJ whole genome shotgun (WGS) entry which is preliminary data.</text>
</comment>
<accession>A0A0C1BZC1</accession>
<feature type="domain" description="S-Me-THD N-terminal" evidence="1">
    <location>
        <begin position="12"/>
        <end position="167"/>
    </location>
</feature>
<dbReference type="PATRIC" id="fig|83552.4.peg.2139"/>
<reference evidence="3 4" key="1">
    <citation type="journal article" date="2014" name="Mol. Biol. Evol.">
        <title>Massive expansion of Ubiquitination-related gene families within the Chlamydiae.</title>
        <authorList>
            <person name="Domman D."/>
            <person name="Collingro A."/>
            <person name="Lagkouvardos I."/>
            <person name="Gehre L."/>
            <person name="Weinmaier T."/>
            <person name="Rattei T."/>
            <person name="Subtil A."/>
            <person name="Horn M."/>
        </authorList>
    </citation>
    <scope>NUCLEOTIDE SEQUENCE [LARGE SCALE GENOMIC DNA]</scope>
    <source>
        <strain evidence="3 4">OEW1</strain>
    </source>
</reference>
<evidence type="ECO:0000313" key="4">
    <source>
        <dbReference type="Proteomes" id="UP000031307"/>
    </source>
</evidence>
<dbReference type="InterPro" id="IPR048350">
    <property type="entry name" value="S-Me-THD-like_C"/>
</dbReference>
<dbReference type="EMBL" id="JSAM01000106">
    <property type="protein sequence ID" value="KIA76776.1"/>
    <property type="molecule type" value="Genomic_DNA"/>
</dbReference>
<name>A0A0C1BZC1_9BACT</name>
<dbReference type="Proteomes" id="UP000031307">
    <property type="component" value="Unassembled WGS sequence"/>
</dbReference>
<dbReference type="Gene3D" id="2.40.390.10">
    <property type="entry name" value="CV3147-like"/>
    <property type="match status" value="1"/>
</dbReference>
<dbReference type="Pfam" id="PF20906">
    <property type="entry name" value="S-Me-THD_C"/>
    <property type="match status" value="1"/>
</dbReference>
<gene>
    <name evidence="3" type="ORF">DB43_HK00490</name>
</gene>
<evidence type="ECO:0008006" key="5">
    <source>
        <dbReference type="Google" id="ProtNLM"/>
    </source>
</evidence>
<sequence length="365" mass="39797">MENNMKKLTLDQLDDLTIGSAILGSGGGGDPAYFYMMTKHLMEKLGPVSMIKSSELKPDDLVLPMGMIGAPLVETEKFPTGLEYISLIRDVENVTGKKVTVLMPCEAAGSNAFFPIMVANQLGLPILDADLMGRAFPEVQMCSNRLLGLPSAPAFISDWRGNSVIINAQTPLTLEKIARQITISIGSWGVFADRPMSADEAEKYTIPKSMSRALSIGKVHREAKAAGTDPLEAVLTLCKGFWIGSGKITDIDRAISKGFQKGNVVIQNKNDRMEICFQNEYLLAKCNGKILATTPDIIMLMEQETGEPITSESLRFGLKVNLIALPSPSIWTTKQGLSVVGPRYFGYETDYLPIQKSKQKALALT</sequence>
<evidence type="ECO:0000313" key="3">
    <source>
        <dbReference type="EMBL" id="KIA76776.1"/>
    </source>
</evidence>
<feature type="domain" description="S-Me-THD-like C-terminal" evidence="2">
    <location>
        <begin position="172"/>
        <end position="354"/>
    </location>
</feature>
<proteinExistence type="predicted"/>
<organism evidence="3 4">
    <name type="scientific">Parachlamydia acanthamoebae</name>
    <dbReference type="NCBI Taxonomy" id="83552"/>
    <lineage>
        <taxon>Bacteria</taxon>
        <taxon>Pseudomonadati</taxon>
        <taxon>Chlamydiota</taxon>
        <taxon>Chlamydiia</taxon>
        <taxon>Parachlamydiales</taxon>
        <taxon>Parachlamydiaceae</taxon>
        <taxon>Parachlamydia</taxon>
    </lineage>
</organism>
<dbReference type="InterPro" id="IPR010318">
    <property type="entry name" value="S-Me-THD_N"/>
</dbReference>
<dbReference type="SUPFAM" id="SSF160991">
    <property type="entry name" value="CV3147-like"/>
    <property type="match status" value="1"/>
</dbReference>
<dbReference type="Pfam" id="PF06032">
    <property type="entry name" value="S-Me-THD_N"/>
    <property type="match status" value="1"/>
</dbReference>
<evidence type="ECO:0000259" key="1">
    <source>
        <dbReference type="Pfam" id="PF06032"/>
    </source>
</evidence>
<dbReference type="InterPro" id="IPR027479">
    <property type="entry name" value="S-Me-THD_N_sf"/>
</dbReference>
<dbReference type="Gene3D" id="3.40.1610.10">
    <property type="entry name" value="CV3147-like domain"/>
    <property type="match status" value="1"/>
</dbReference>
<protein>
    <recommendedName>
        <fullName evidence="5">DUF917 domain-containing protein</fullName>
    </recommendedName>
</protein>